<feature type="domain" description="Metallo-beta-lactamase" evidence="12">
    <location>
        <begin position="729"/>
        <end position="958"/>
    </location>
</feature>
<dbReference type="EMBL" id="QVQW01000023">
    <property type="protein sequence ID" value="RKU45207.1"/>
    <property type="molecule type" value="Genomic_DNA"/>
</dbReference>
<dbReference type="Proteomes" id="UP000275385">
    <property type="component" value="Unassembled WGS sequence"/>
</dbReference>
<keyword evidence="9" id="KW-0378">Hydrolase</keyword>
<dbReference type="AlphaFoldDB" id="A0A420YBL5"/>
<dbReference type="InterPro" id="IPR027794">
    <property type="entry name" value="tRNase_Z_dom"/>
</dbReference>
<evidence type="ECO:0000256" key="10">
    <source>
        <dbReference type="ARBA" id="ARBA00022833"/>
    </source>
</evidence>
<dbReference type="STRING" id="177199.A0A420YBL5"/>
<gene>
    <name evidence="14" type="ORF">DL546_008136</name>
</gene>
<keyword evidence="15" id="KW-1185">Reference proteome</keyword>
<evidence type="ECO:0000259" key="13">
    <source>
        <dbReference type="Pfam" id="PF13691"/>
    </source>
</evidence>
<dbReference type="EC" id="3.1.26.11" evidence="4"/>
<evidence type="ECO:0000256" key="4">
    <source>
        <dbReference type="ARBA" id="ARBA00012477"/>
    </source>
</evidence>
<protein>
    <recommendedName>
        <fullName evidence="4">ribonuclease Z</fullName>
        <ecNumber evidence="4">3.1.26.11</ecNumber>
    </recommendedName>
</protein>
<evidence type="ECO:0000259" key="12">
    <source>
        <dbReference type="Pfam" id="PF12706"/>
    </source>
</evidence>
<feature type="compositionally biased region" description="Basic and acidic residues" evidence="11">
    <location>
        <begin position="332"/>
        <end position="343"/>
    </location>
</feature>
<feature type="region of interest" description="Disordered" evidence="11">
    <location>
        <begin position="1"/>
        <end position="77"/>
    </location>
</feature>
<dbReference type="GO" id="GO:0046872">
    <property type="term" value="F:metal ion binding"/>
    <property type="evidence" value="ECO:0007669"/>
    <property type="project" value="UniProtKB-KW"/>
</dbReference>
<dbReference type="Gene3D" id="3.60.15.10">
    <property type="entry name" value="Ribonuclease Z/Hydroxyacylglutathione hydrolase-like"/>
    <property type="match status" value="2"/>
</dbReference>
<name>A0A420YBL5_9PEZI</name>
<evidence type="ECO:0000313" key="14">
    <source>
        <dbReference type="EMBL" id="RKU45207.1"/>
    </source>
</evidence>
<dbReference type="InterPro" id="IPR036866">
    <property type="entry name" value="RibonucZ/Hydroxyglut_hydro"/>
</dbReference>
<feature type="region of interest" description="Disordered" evidence="11">
    <location>
        <begin position="332"/>
        <end position="373"/>
    </location>
</feature>
<accession>A0A420YBL5</accession>
<evidence type="ECO:0000313" key="15">
    <source>
        <dbReference type="Proteomes" id="UP000275385"/>
    </source>
</evidence>
<evidence type="ECO:0000256" key="2">
    <source>
        <dbReference type="ARBA" id="ARBA00001947"/>
    </source>
</evidence>
<keyword evidence="8" id="KW-0255">Endonuclease</keyword>
<comment type="similarity">
    <text evidence="3">Belongs to the RNase Z family.</text>
</comment>
<feature type="region of interest" description="Disordered" evidence="11">
    <location>
        <begin position="241"/>
        <end position="265"/>
    </location>
</feature>
<comment type="catalytic activity">
    <reaction evidence="1">
        <text>Endonucleolytic cleavage of RNA, removing extra 3' nucleotides from tRNA precursor, generating 3' termini of tRNAs. A 3'-hydroxy group is left at the tRNA terminus and a 5'-phosphoryl group is left at the trailer molecule.</text>
        <dbReference type="EC" id="3.1.26.11"/>
    </reaction>
</comment>
<dbReference type="InterPro" id="IPR001279">
    <property type="entry name" value="Metallo-B-lactamas"/>
</dbReference>
<feature type="domain" description="tRNase Z endonuclease" evidence="13">
    <location>
        <begin position="162"/>
        <end position="223"/>
    </location>
</feature>
<dbReference type="GO" id="GO:1990180">
    <property type="term" value="P:mitochondrial tRNA 3'-end processing"/>
    <property type="evidence" value="ECO:0007669"/>
    <property type="project" value="TreeGrafter"/>
</dbReference>
<evidence type="ECO:0000256" key="6">
    <source>
        <dbReference type="ARBA" id="ARBA00022722"/>
    </source>
</evidence>
<dbReference type="Pfam" id="PF12706">
    <property type="entry name" value="Lactamase_B_2"/>
    <property type="match status" value="1"/>
</dbReference>
<dbReference type="OrthoDB" id="527344at2759"/>
<evidence type="ECO:0000256" key="5">
    <source>
        <dbReference type="ARBA" id="ARBA00022694"/>
    </source>
</evidence>
<dbReference type="InterPro" id="IPR047151">
    <property type="entry name" value="RNZ2-like"/>
</dbReference>
<organism evidence="14 15">
    <name type="scientific">Coniochaeta pulveracea</name>
    <dbReference type="NCBI Taxonomy" id="177199"/>
    <lineage>
        <taxon>Eukaryota</taxon>
        <taxon>Fungi</taxon>
        <taxon>Dikarya</taxon>
        <taxon>Ascomycota</taxon>
        <taxon>Pezizomycotina</taxon>
        <taxon>Sordariomycetes</taxon>
        <taxon>Sordariomycetidae</taxon>
        <taxon>Coniochaetales</taxon>
        <taxon>Coniochaetaceae</taxon>
        <taxon>Coniochaeta</taxon>
    </lineage>
</organism>
<dbReference type="SUPFAM" id="SSF56281">
    <property type="entry name" value="Metallo-hydrolase/oxidoreductase"/>
    <property type="match status" value="2"/>
</dbReference>
<dbReference type="GO" id="GO:0042781">
    <property type="term" value="F:3'-tRNA processing endoribonuclease activity"/>
    <property type="evidence" value="ECO:0007669"/>
    <property type="project" value="UniProtKB-EC"/>
</dbReference>
<evidence type="ECO:0000256" key="1">
    <source>
        <dbReference type="ARBA" id="ARBA00000402"/>
    </source>
</evidence>
<proteinExistence type="inferred from homology"/>
<feature type="compositionally biased region" description="Polar residues" evidence="11">
    <location>
        <begin position="19"/>
        <end position="52"/>
    </location>
</feature>
<keyword evidence="7" id="KW-0479">Metal-binding</keyword>
<dbReference type="GO" id="GO:0005739">
    <property type="term" value="C:mitochondrion"/>
    <property type="evidence" value="ECO:0007669"/>
    <property type="project" value="TreeGrafter"/>
</dbReference>
<keyword evidence="5" id="KW-0819">tRNA processing</keyword>
<dbReference type="PANTHER" id="PTHR12553:SF49">
    <property type="entry name" value="ZINC PHOSPHODIESTERASE ELAC PROTEIN 2"/>
    <property type="match status" value="1"/>
</dbReference>
<reference evidence="14 15" key="1">
    <citation type="submission" date="2018-08" db="EMBL/GenBank/DDBJ databases">
        <title>Draft genome of the lignicolous fungus Coniochaeta pulveracea.</title>
        <authorList>
            <person name="Borstlap C.J."/>
            <person name="De Witt R.N."/>
            <person name="Botha A."/>
            <person name="Volschenk H."/>
        </authorList>
    </citation>
    <scope>NUCLEOTIDE SEQUENCE [LARGE SCALE GENOMIC DNA]</scope>
    <source>
        <strain evidence="14 15">CAB683</strain>
    </source>
</reference>
<comment type="caution">
    <text evidence="14">The sequence shown here is derived from an EMBL/GenBank/DDBJ whole genome shotgun (WGS) entry which is preliminary data.</text>
</comment>
<evidence type="ECO:0000256" key="11">
    <source>
        <dbReference type="SAM" id="MobiDB-lite"/>
    </source>
</evidence>
<keyword evidence="6" id="KW-0540">Nuclease</keyword>
<dbReference type="CDD" id="cd07718">
    <property type="entry name" value="RNaseZ_ELAC1_ELAC2-C-term-like_MBL-fold"/>
    <property type="match status" value="1"/>
</dbReference>
<evidence type="ECO:0000256" key="3">
    <source>
        <dbReference type="ARBA" id="ARBA00007823"/>
    </source>
</evidence>
<sequence>MGRPPTPILRQHLIKDPSRATSRSKTPWTISLQKATSDASSAKHNQYRSNPSVVPRTQVPFRQGKELPRATTHSTDLDDRLKPSWLKADKKLFPSRSYIPYYKHRRNTRLSFYNQALRTPAWKPDQIPKYFIFANQEPNLDKIGHTPPPLWAQAQMVGTVEILTTPTADTPGGAVFLRFDHRSYVFGNASEGTQRVFTSRGLSMAKIEDIFLTGLVDWHGNGGLLGMVLTLADIRTNKMMSRKEKDAERRKKGLATGDRDPREMDRLNIHGGKNLMQMLATARGFIYRNGFPMRPQEVRDDPRPGETCSAEHDWEDENIRVWRVPVIAPEVEREPAQSRKRTFDSMSTDDGDANEAVTGQAHGPGRPGTDIQSTEDVAASYRRTSLDEQRNVELVHGVVLSMFNTDGYVDGLYEVDAQEAGGAQQLYIEKKQPGAIEPYTGNGATRTKVLVRKPSLVTTLPPTAPARMSMCYVVKTKTTRGKFFPNKAISLGVQKTDFKRLTAGESVTGHGGLLVTPEMVMDAPPEPNGFAVVELPDGSYIEPFLARPEWKNEDIMRGLRAFYWNIRDPKILENERITSFMDSHSKPKHIVMSRTAGANPIVLEGSAMETTKLHMIDSEIFPLLPFSDPAPASPSKHEKLAYNDNSIIPPFDMRRAIEQFASENKEIIALAKAAQNKVSDPAFQSAVDALDADIPSRDAEIIPLGTGSALPSKTRNVSCTLIRIPGIGNYLLDCGENSLGQLRRMYGYSGADEILRDLKAIWISHSHADHHLGTISMLRRYSEVMPASSPTNPYSQPHTTDKPLALIAHPLYHQFISEYAEVENFGLDTHVHQMINAPASGKRGRHYSRIDNDSHATSLLNKFGIQALAVCKVDHCADAQAVAITFTSGLKIAYSGDCRPSHDFASDGVGRDAHLLIHEATLEDGKQADAIMKKHCTVGEALSVAKEMRARNVLLTHFSQRYPTMPVFDQGAMVVDSGEGEKDVPVLVAFDFMRVKLGGFRRAREFLPALQKLYEKSEEEDDGGGELDGVEKEVVKKKRIDS</sequence>
<dbReference type="Pfam" id="PF13691">
    <property type="entry name" value="Lactamase_B_4"/>
    <property type="match status" value="1"/>
</dbReference>
<evidence type="ECO:0000256" key="7">
    <source>
        <dbReference type="ARBA" id="ARBA00022723"/>
    </source>
</evidence>
<evidence type="ECO:0000256" key="9">
    <source>
        <dbReference type="ARBA" id="ARBA00022801"/>
    </source>
</evidence>
<keyword evidence="10" id="KW-0862">Zinc</keyword>
<dbReference type="PANTHER" id="PTHR12553">
    <property type="entry name" value="ZINC PHOSPHODIESTERASE ELAC PROTEIN 2"/>
    <property type="match status" value="1"/>
</dbReference>
<evidence type="ECO:0000256" key="8">
    <source>
        <dbReference type="ARBA" id="ARBA00022759"/>
    </source>
</evidence>
<comment type="cofactor">
    <cofactor evidence="2">
        <name>Zn(2+)</name>
        <dbReference type="ChEBI" id="CHEBI:29105"/>
    </cofactor>
</comment>